<dbReference type="Gene3D" id="2.60.120.10">
    <property type="entry name" value="Jelly Rolls"/>
    <property type="match status" value="1"/>
</dbReference>
<reference evidence="2" key="1">
    <citation type="submission" date="2019-09" db="EMBL/GenBank/DDBJ databases">
        <title>Characterisation of the sponge microbiome using genome-centric metagenomics.</title>
        <authorList>
            <person name="Engelberts J.P."/>
            <person name="Robbins S.J."/>
            <person name="De Goeij J.M."/>
            <person name="Aranda M."/>
            <person name="Bell S.C."/>
            <person name="Webster N.S."/>
        </authorList>
    </citation>
    <scope>NUCLEOTIDE SEQUENCE</scope>
    <source>
        <strain evidence="2">SB0664_bin_27</strain>
    </source>
</reference>
<dbReference type="EMBL" id="VXRG01000053">
    <property type="protein sequence ID" value="MXY92997.1"/>
    <property type="molecule type" value="Genomic_DNA"/>
</dbReference>
<dbReference type="InterPro" id="IPR011051">
    <property type="entry name" value="RmlC_Cupin_sf"/>
</dbReference>
<feature type="domain" description="Cupin type-2" evidence="1">
    <location>
        <begin position="27"/>
        <end position="91"/>
    </location>
</feature>
<proteinExistence type="predicted"/>
<accession>A0A6B0YQU7</accession>
<gene>
    <name evidence="2" type="ORF">F4Y42_06050</name>
</gene>
<sequence length="216" mass="24018">MPFQVLDFHTDIRNVLTTPEIRARFLQVDVGHTAQSHTHDLGHEIFLILQGQAEFTIEGHAEVLGPGQLCIALTDEAHQVRNVGDEPVIMFLSVTPHIQPTHTYWNEDGTKKPPRFALNTAYDVEPDRETATDQLLDQQLAAAEAWLDAVETNTETQREQIVAYKAARAAGDEEAALAARDAMWDSLYPAFKGAFALADVWNSFTSRSVDTDYTGP</sequence>
<evidence type="ECO:0000259" key="1">
    <source>
        <dbReference type="Pfam" id="PF07883"/>
    </source>
</evidence>
<name>A0A6B0YQU7_9CHLR</name>
<organism evidence="2">
    <name type="scientific">Caldilineaceae bacterium SB0664_bin_27</name>
    <dbReference type="NCBI Taxonomy" id="2605260"/>
    <lineage>
        <taxon>Bacteria</taxon>
        <taxon>Bacillati</taxon>
        <taxon>Chloroflexota</taxon>
        <taxon>Caldilineae</taxon>
        <taxon>Caldilineales</taxon>
        <taxon>Caldilineaceae</taxon>
    </lineage>
</organism>
<dbReference type="Pfam" id="PF07883">
    <property type="entry name" value="Cupin_2"/>
    <property type="match status" value="1"/>
</dbReference>
<dbReference type="InterPro" id="IPR013096">
    <property type="entry name" value="Cupin_2"/>
</dbReference>
<dbReference type="SUPFAM" id="SSF51182">
    <property type="entry name" value="RmlC-like cupins"/>
    <property type="match status" value="1"/>
</dbReference>
<dbReference type="InterPro" id="IPR014710">
    <property type="entry name" value="RmlC-like_jellyroll"/>
</dbReference>
<protein>
    <submittedName>
        <fullName evidence="2">Cupin domain-containing protein</fullName>
    </submittedName>
</protein>
<dbReference type="AlphaFoldDB" id="A0A6B0YQU7"/>
<evidence type="ECO:0000313" key="2">
    <source>
        <dbReference type="EMBL" id="MXY92997.1"/>
    </source>
</evidence>
<comment type="caution">
    <text evidence="2">The sequence shown here is derived from an EMBL/GenBank/DDBJ whole genome shotgun (WGS) entry which is preliminary data.</text>
</comment>